<sequence>METSGVEITPCFKDKEKIMEKIKVKVDWCDKNFGAVTEDDVLCGMVVATSKSYESLMIELSEAVREHVEGLLQDGETLPEWLVSGDYEFDVELGVAALLRKCEQFTSLAAISRVSGINQQQLSHYASGLRVPRIEQRRRIVDGIHRIGKEFLSVV</sequence>
<name>R9HUE8_BACUN</name>
<dbReference type="AlphaFoldDB" id="R9HUE8"/>
<evidence type="ECO:0000313" key="1">
    <source>
        <dbReference type="EMBL" id="EOS07608.1"/>
    </source>
</evidence>
<evidence type="ECO:0000313" key="2">
    <source>
        <dbReference type="Proteomes" id="UP000014212"/>
    </source>
</evidence>
<dbReference type="HOGENOM" id="CLU_147994_0_0_10"/>
<protein>
    <submittedName>
        <fullName evidence="1">Uncharacterized protein</fullName>
    </submittedName>
</protein>
<accession>R9HUE8</accession>
<proteinExistence type="predicted"/>
<dbReference type="PATRIC" id="fig|1235787.3.peg.2152"/>
<dbReference type="Proteomes" id="UP000014212">
    <property type="component" value="Unassembled WGS sequence"/>
</dbReference>
<gene>
    <name evidence="1" type="ORF">C801_02122</name>
</gene>
<comment type="caution">
    <text evidence="1">The sequence shown here is derived from an EMBL/GenBank/DDBJ whole genome shotgun (WGS) entry which is preliminary data.</text>
</comment>
<dbReference type="EMBL" id="ASSO01000008">
    <property type="protein sequence ID" value="EOS07608.1"/>
    <property type="molecule type" value="Genomic_DNA"/>
</dbReference>
<reference evidence="1 2" key="1">
    <citation type="submission" date="2013-04" db="EMBL/GenBank/DDBJ databases">
        <title>The Genome Sequence of Bacteroides uniformis dnLKV2.</title>
        <authorList>
            <consortium name="The Broad Institute Genomics Platform"/>
            <consortium name="The Broad Institute Genome Sequencing Center for Infectious Disease"/>
            <person name="Earl A."/>
            <person name="Xavier R."/>
            <person name="Kuhn K."/>
            <person name="Stappenbeck T."/>
            <person name="Walker B."/>
            <person name="Young S."/>
            <person name="Zeng Q."/>
            <person name="Gargeya S."/>
            <person name="Fitzgerald M."/>
            <person name="Haas B."/>
            <person name="Abouelleil A."/>
            <person name="Allen A.W."/>
            <person name="Alvarado L."/>
            <person name="Arachchi H.M."/>
            <person name="Berlin A.M."/>
            <person name="Chapman S.B."/>
            <person name="Gainer-Dewar J."/>
            <person name="Goldberg J."/>
            <person name="Griggs A."/>
            <person name="Gujja S."/>
            <person name="Hansen M."/>
            <person name="Howarth C."/>
            <person name="Imamovic A."/>
            <person name="Ireland A."/>
            <person name="Larimer J."/>
            <person name="McCowan C."/>
            <person name="Murphy C."/>
            <person name="Pearson M."/>
            <person name="Poon T.W."/>
            <person name="Priest M."/>
            <person name="Roberts A."/>
            <person name="Saif S."/>
            <person name="Shea T."/>
            <person name="Sisk P."/>
            <person name="Sykes S."/>
            <person name="Wortman J."/>
            <person name="Nusbaum C."/>
            <person name="Birren B."/>
        </authorList>
    </citation>
    <scope>NUCLEOTIDE SEQUENCE [LARGE SCALE GENOMIC DNA]</scope>
    <source>
        <strain evidence="2">dnLKV2</strain>
    </source>
</reference>
<organism evidence="1 2">
    <name type="scientific">Bacteroides uniformis dnLKV2</name>
    <dbReference type="NCBI Taxonomy" id="1235787"/>
    <lineage>
        <taxon>Bacteria</taxon>
        <taxon>Pseudomonadati</taxon>
        <taxon>Bacteroidota</taxon>
        <taxon>Bacteroidia</taxon>
        <taxon>Bacteroidales</taxon>
        <taxon>Bacteroidaceae</taxon>
        <taxon>Bacteroides</taxon>
    </lineage>
</organism>